<reference evidence="3" key="1">
    <citation type="submission" date="2016-01" db="EMBL/GenBank/DDBJ databases">
        <title>Draft genome of Chromobacterium sp. F49.</title>
        <authorList>
            <person name="Hong K.W."/>
        </authorList>
    </citation>
    <scope>NUCLEOTIDE SEQUENCE [LARGE SCALE GENOMIC DNA]</scope>
    <source>
        <strain evidence="3">M63</strain>
    </source>
</reference>
<protein>
    <submittedName>
        <fullName evidence="2">Uncharacterized protein</fullName>
    </submittedName>
</protein>
<feature type="chain" id="PRO_5007847596" evidence="1">
    <location>
        <begin position="24"/>
        <end position="178"/>
    </location>
</feature>
<gene>
    <name evidence="2" type="ORF">AV654_19640</name>
</gene>
<proteinExistence type="predicted"/>
<organism evidence="2 3">
    <name type="scientific">Paenibacillus elgii</name>
    <dbReference type="NCBI Taxonomy" id="189691"/>
    <lineage>
        <taxon>Bacteria</taxon>
        <taxon>Bacillati</taxon>
        <taxon>Bacillota</taxon>
        <taxon>Bacilli</taxon>
        <taxon>Bacillales</taxon>
        <taxon>Paenibacillaceae</taxon>
        <taxon>Paenibacillus</taxon>
    </lineage>
</organism>
<comment type="caution">
    <text evidence="2">The sequence shown here is derived from an EMBL/GenBank/DDBJ whole genome shotgun (WGS) entry which is preliminary data.</text>
</comment>
<dbReference type="RefSeq" id="WP_063183131.1">
    <property type="nucleotide sequence ID" value="NZ_LQRA01000057.1"/>
</dbReference>
<evidence type="ECO:0000313" key="3">
    <source>
        <dbReference type="Proteomes" id="UP000076563"/>
    </source>
</evidence>
<dbReference type="AlphaFoldDB" id="A0A163XNP6"/>
<evidence type="ECO:0000313" key="2">
    <source>
        <dbReference type="EMBL" id="KZE78190.1"/>
    </source>
</evidence>
<dbReference type="OrthoDB" id="2680581at2"/>
<dbReference type="EMBL" id="LQRA01000057">
    <property type="protein sequence ID" value="KZE78190.1"/>
    <property type="molecule type" value="Genomic_DNA"/>
</dbReference>
<dbReference type="Proteomes" id="UP000076563">
    <property type="component" value="Unassembled WGS sequence"/>
</dbReference>
<keyword evidence="3" id="KW-1185">Reference proteome</keyword>
<feature type="signal peptide" evidence="1">
    <location>
        <begin position="1"/>
        <end position="23"/>
    </location>
</feature>
<keyword evidence="1" id="KW-0732">Signal</keyword>
<name>A0A163XNP6_9BACL</name>
<sequence length="178" mass="19219">MKKIVSAIVSAALVCSFAGSALAATPNNAPVAIPLPTDVKITPMDIPGPEGSWTTVHDQNRIFDNTYEYLAIGTAVKIAMDYVFKGAKITGTWTSGTTTAIAGVVTKAVADLSQNQYVYAKLRLGISWNSYYGYYEYVNAVTFYTDGSFSRPKTTHYAPTGTRVDNEVLKSFGLYTGN</sequence>
<accession>A0A163XNP6</accession>
<evidence type="ECO:0000256" key="1">
    <source>
        <dbReference type="SAM" id="SignalP"/>
    </source>
</evidence>